<dbReference type="Proteomes" id="UP000821837">
    <property type="component" value="Chromosome 10"/>
</dbReference>
<accession>A0A9D4T816</accession>
<sequence>MAVWGFVESVIRLDVSRLSPCNERLNLHLIVRGTCAGGDGIAQWPRASLDRLFCRAFVFAFPYALSSLCANSARGLTCEYAGARPCACLSQTRKPRFRSTIRASEMEHLLTPNLTLVLGTAMMTITMALIPVCHVLAMLAVVLAIMGFFMGCIDTVSNVYMIRIYSKDVSPFLQALHFFYGIGAFVSPMIAQPFLLNEDCSLFIDNSSEPTFDQEDMNPSGGGLPATSLAEAQRKTHIDYAFWIMALLMASAAGPYSYDAKLELTREYHYHRRDRGYSTTVGVRQGFPLALSLVGKQWYRRRLASQDPGTKQAWYESVDDPTVPAVPDKTGKATGTSQIILVALLTAAMMFLYDGLQAAYGGYIYSYAVKGAARLPRADAAYLNALFWGMFAMGRLISIALATKLAPALMLLCNVCGCTLGVTLMLCVPWSKAVLIMGTMMMGIFMSSVFPTALSLAEQCIYVSRLITAWLFGAKPECGEDSGLMTQHVRYYSRMRSDLSDNSVDEHESTLTSGPELPATQQAPPAAVMSPVASSGGSLNPFQQ</sequence>
<protein>
    <submittedName>
        <fullName evidence="6">Uncharacterized protein</fullName>
    </submittedName>
</protein>
<keyword evidence="3 5" id="KW-0472">Membrane</keyword>
<evidence type="ECO:0000256" key="4">
    <source>
        <dbReference type="SAM" id="MobiDB-lite"/>
    </source>
</evidence>
<keyword evidence="1 5" id="KW-0812">Transmembrane</keyword>
<evidence type="ECO:0000256" key="2">
    <source>
        <dbReference type="ARBA" id="ARBA00022989"/>
    </source>
</evidence>
<feature type="region of interest" description="Disordered" evidence="4">
    <location>
        <begin position="500"/>
        <end position="544"/>
    </location>
</feature>
<dbReference type="VEuPathDB" id="VectorBase:RSAN_038863"/>
<feature type="transmembrane region" description="Helical" evidence="5">
    <location>
        <begin position="409"/>
        <end position="428"/>
    </location>
</feature>
<evidence type="ECO:0000256" key="5">
    <source>
        <dbReference type="SAM" id="Phobius"/>
    </source>
</evidence>
<dbReference type="InterPro" id="IPR036259">
    <property type="entry name" value="MFS_trans_sf"/>
</dbReference>
<feature type="transmembrane region" description="Helical" evidence="5">
    <location>
        <begin position="434"/>
        <end position="457"/>
    </location>
</feature>
<keyword evidence="7" id="KW-1185">Reference proteome</keyword>
<evidence type="ECO:0000313" key="7">
    <source>
        <dbReference type="Proteomes" id="UP000821837"/>
    </source>
</evidence>
<dbReference type="SUPFAM" id="SSF103473">
    <property type="entry name" value="MFS general substrate transporter"/>
    <property type="match status" value="1"/>
</dbReference>
<feature type="transmembrane region" description="Helical" evidence="5">
    <location>
        <begin position="380"/>
        <end position="402"/>
    </location>
</feature>
<reference evidence="6" key="2">
    <citation type="submission" date="2021-09" db="EMBL/GenBank/DDBJ databases">
        <authorList>
            <person name="Jia N."/>
            <person name="Wang J."/>
            <person name="Shi W."/>
            <person name="Du L."/>
            <person name="Sun Y."/>
            <person name="Zhan W."/>
            <person name="Jiang J."/>
            <person name="Wang Q."/>
            <person name="Zhang B."/>
            <person name="Ji P."/>
            <person name="Sakyi L.B."/>
            <person name="Cui X."/>
            <person name="Yuan T."/>
            <person name="Jiang B."/>
            <person name="Yang W."/>
            <person name="Lam T.T.-Y."/>
            <person name="Chang Q."/>
            <person name="Ding S."/>
            <person name="Wang X."/>
            <person name="Zhu J."/>
            <person name="Ruan X."/>
            <person name="Zhao L."/>
            <person name="Wei J."/>
            <person name="Que T."/>
            <person name="Du C."/>
            <person name="Cheng J."/>
            <person name="Dai P."/>
            <person name="Han X."/>
            <person name="Huang E."/>
            <person name="Gao Y."/>
            <person name="Liu J."/>
            <person name="Shao H."/>
            <person name="Ye R."/>
            <person name="Li L."/>
            <person name="Wei W."/>
            <person name="Wang X."/>
            <person name="Wang C."/>
            <person name="Huo Q."/>
            <person name="Li W."/>
            <person name="Guo W."/>
            <person name="Chen H."/>
            <person name="Chen S."/>
            <person name="Zhou L."/>
            <person name="Zhou L."/>
            <person name="Ni X."/>
            <person name="Tian J."/>
            <person name="Zhou Y."/>
            <person name="Sheng Y."/>
            <person name="Liu T."/>
            <person name="Pan Y."/>
            <person name="Xia L."/>
            <person name="Li J."/>
            <person name="Zhao F."/>
            <person name="Cao W."/>
        </authorList>
    </citation>
    <scope>NUCLEOTIDE SEQUENCE</scope>
    <source>
        <strain evidence="6">Rsan-2018</strain>
        <tissue evidence="6">Larvae</tissue>
    </source>
</reference>
<keyword evidence="2 5" id="KW-1133">Transmembrane helix</keyword>
<reference evidence="6" key="1">
    <citation type="journal article" date="2020" name="Cell">
        <title>Large-Scale Comparative Analyses of Tick Genomes Elucidate Their Genetic Diversity and Vector Capacities.</title>
        <authorList>
            <consortium name="Tick Genome and Microbiome Consortium (TIGMIC)"/>
            <person name="Jia N."/>
            <person name="Wang J."/>
            <person name="Shi W."/>
            <person name="Du L."/>
            <person name="Sun Y."/>
            <person name="Zhan W."/>
            <person name="Jiang J.F."/>
            <person name="Wang Q."/>
            <person name="Zhang B."/>
            <person name="Ji P."/>
            <person name="Bell-Sakyi L."/>
            <person name="Cui X.M."/>
            <person name="Yuan T.T."/>
            <person name="Jiang B.G."/>
            <person name="Yang W.F."/>
            <person name="Lam T.T."/>
            <person name="Chang Q.C."/>
            <person name="Ding S.J."/>
            <person name="Wang X.J."/>
            <person name="Zhu J.G."/>
            <person name="Ruan X.D."/>
            <person name="Zhao L."/>
            <person name="Wei J.T."/>
            <person name="Ye R.Z."/>
            <person name="Que T.C."/>
            <person name="Du C.H."/>
            <person name="Zhou Y.H."/>
            <person name="Cheng J.X."/>
            <person name="Dai P.F."/>
            <person name="Guo W.B."/>
            <person name="Han X.H."/>
            <person name="Huang E.J."/>
            <person name="Li L.F."/>
            <person name="Wei W."/>
            <person name="Gao Y.C."/>
            <person name="Liu J.Z."/>
            <person name="Shao H.Z."/>
            <person name="Wang X."/>
            <person name="Wang C.C."/>
            <person name="Yang T.C."/>
            <person name="Huo Q.B."/>
            <person name="Li W."/>
            <person name="Chen H.Y."/>
            <person name="Chen S.E."/>
            <person name="Zhou L.G."/>
            <person name="Ni X.B."/>
            <person name="Tian J.H."/>
            <person name="Sheng Y."/>
            <person name="Liu T."/>
            <person name="Pan Y.S."/>
            <person name="Xia L.Y."/>
            <person name="Li J."/>
            <person name="Zhao F."/>
            <person name="Cao W.C."/>
        </authorList>
    </citation>
    <scope>NUCLEOTIDE SEQUENCE</scope>
    <source>
        <strain evidence="6">Rsan-2018</strain>
    </source>
</reference>
<feature type="transmembrane region" description="Helical" evidence="5">
    <location>
        <begin position="172"/>
        <end position="191"/>
    </location>
</feature>
<feature type="transmembrane region" description="Helical" evidence="5">
    <location>
        <begin position="109"/>
        <end position="130"/>
    </location>
</feature>
<gene>
    <name evidence="6" type="ORF">HPB52_022788</name>
</gene>
<evidence type="ECO:0000313" key="6">
    <source>
        <dbReference type="EMBL" id="KAH7976978.1"/>
    </source>
</evidence>
<name>A0A9D4T816_RHISA</name>
<proteinExistence type="predicted"/>
<evidence type="ECO:0000256" key="3">
    <source>
        <dbReference type="ARBA" id="ARBA00023136"/>
    </source>
</evidence>
<dbReference type="AlphaFoldDB" id="A0A9D4T816"/>
<feature type="transmembrane region" description="Helical" evidence="5">
    <location>
        <begin position="136"/>
        <end position="160"/>
    </location>
</feature>
<dbReference type="PANTHER" id="PTHR23121">
    <property type="entry name" value="SODIUM-DEPENDENT GLUCOSE TRANSPORTER 1"/>
    <property type="match status" value="1"/>
</dbReference>
<feature type="compositionally biased region" description="Low complexity" evidence="4">
    <location>
        <begin position="523"/>
        <end position="538"/>
    </location>
</feature>
<feature type="transmembrane region" description="Helical" evidence="5">
    <location>
        <begin position="339"/>
        <end position="360"/>
    </location>
</feature>
<organism evidence="6 7">
    <name type="scientific">Rhipicephalus sanguineus</name>
    <name type="common">Brown dog tick</name>
    <name type="synonym">Ixodes sanguineus</name>
    <dbReference type="NCBI Taxonomy" id="34632"/>
    <lineage>
        <taxon>Eukaryota</taxon>
        <taxon>Metazoa</taxon>
        <taxon>Ecdysozoa</taxon>
        <taxon>Arthropoda</taxon>
        <taxon>Chelicerata</taxon>
        <taxon>Arachnida</taxon>
        <taxon>Acari</taxon>
        <taxon>Parasitiformes</taxon>
        <taxon>Ixodida</taxon>
        <taxon>Ixodoidea</taxon>
        <taxon>Ixodidae</taxon>
        <taxon>Rhipicephalinae</taxon>
        <taxon>Rhipicephalus</taxon>
        <taxon>Rhipicephalus</taxon>
    </lineage>
</organism>
<feature type="transmembrane region" description="Helical" evidence="5">
    <location>
        <begin position="240"/>
        <end position="258"/>
    </location>
</feature>
<evidence type="ECO:0000256" key="1">
    <source>
        <dbReference type="ARBA" id="ARBA00022692"/>
    </source>
</evidence>
<feature type="compositionally biased region" description="Basic and acidic residues" evidence="4">
    <location>
        <begin position="500"/>
        <end position="509"/>
    </location>
</feature>
<comment type="caution">
    <text evidence="6">The sequence shown here is derived from an EMBL/GenBank/DDBJ whole genome shotgun (WGS) entry which is preliminary data.</text>
</comment>
<dbReference type="Gene3D" id="1.20.1250.20">
    <property type="entry name" value="MFS general substrate transporter like domains"/>
    <property type="match status" value="2"/>
</dbReference>
<dbReference type="PANTHER" id="PTHR23121:SF10">
    <property type="entry name" value="MAJOR FACILITATOR SUPERFAMILY DOMAIN-CONTAINING PROTEIN 4A"/>
    <property type="match status" value="1"/>
</dbReference>
<dbReference type="EMBL" id="JABSTV010001246">
    <property type="protein sequence ID" value="KAH7976978.1"/>
    <property type="molecule type" value="Genomic_DNA"/>
</dbReference>